<feature type="binding site" evidence="1">
    <location>
        <position position="208"/>
    </location>
    <ligand>
        <name>Zn(2+)</name>
        <dbReference type="ChEBI" id="CHEBI:29105"/>
        <label>2</label>
    </ligand>
</feature>
<keyword evidence="1" id="KW-0862">Zinc</keyword>
<proteinExistence type="predicted"/>
<dbReference type="NCBIfam" id="NF006689">
    <property type="entry name" value="PRK09237.1"/>
    <property type="match status" value="1"/>
</dbReference>
<feature type="site" description="Transition state stabilizer" evidence="3">
    <location>
        <position position="153"/>
    </location>
</feature>
<dbReference type="SUPFAM" id="SSF51338">
    <property type="entry name" value="Composite domain of metallo-dependent hydrolases"/>
    <property type="match status" value="1"/>
</dbReference>
<feature type="binding site" evidence="1">
    <location>
        <position position="57"/>
    </location>
    <ligand>
        <name>Zn(2+)</name>
        <dbReference type="ChEBI" id="CHEBI:29105"/>
        <label>1</label>
    </ligand>
</feature>
<dbReference type="Proteomes" id="UP000093523">
    <property type="component" value="Unassembled WGS sequence"/>
</dbReference>
<feature type="modified residue" description="N6-carboxylysine" evidence="2">
    <location>
        <position position="151"/>
    </location>
</feature>
<dbReference type="InterPro" id="IPR047601">
    <property type="entry name" value="EF_0837-like"/>
</dbReference>
<dbReference type="Gene3D" id="2.30.40.10">
    <property type="entry name" value="Urease, subunit C, domain 1"/>
    <property type="match status" value="1"/>
</dbReference>
<evidence type="ECO:0000256" key="3">
    <source>
        <dbReference type="PIRSR" id="PIRSR039004-3"/>
    </source>
</evidence>
<feature type="domain" description="Amidohydrolase-related" evidence="4">
    <location>
        <begin position="51"/>
        <end position="340"/>
    </location>
</feature>
<reference evidence="5 6" key="1">
    <citation type="submission" date="2016-06" db="EMBL/GenBank/DDBJ databases">
        <authorList>
            <person name="Kjaerup R.B."/>
            <person name="Dalgaard T.S."/>
            <person name="Juul-Madsen H.R."/>
        </authorList>
    </citation>
    <scope>NUCLEOTIDE SEQUENCE [LARGE SCALE GENOMIC DNA]</scope>
    <source>
        <strain evidence="5 6">1S159</strain>
    </source>
</reference>
<dbReference type="PANTHER" id="PTHR42717:SF1">
    <property type="entry name" value="IMIDAZOLONEPROPIONASE AND RELATED AMIDOHYDROLASES"/>
    <property type="match status" value="1"/>
</dbReference>
<sequence>MYDLLIKNGKLVNGGLVDVAILNGKIARVGSDINDAAIRTVDLKGLHFLSAGWIDSHTHCYPSSPIYNDEPDLIGVTHGVTTVVDAGSVGADDVDDFYRLTQQSATNVYSILNISRIGLLRQDELADMSDISLDAAKTAITKHSDFVVGIKARMSGSVVKNNGLAPLIRAKEMQAQNNNLPLMVHVGNNPPNLDDIAELLTKGDIITHCYNGKPNRILTPEGELKESMKKAIKRGVILDVGHGGASFSFDVAEQAIKKGIYPDTISSDIYCKNRISGPVRSLSHIMSKFLSIGLPMDRVIDCVTINAANALKMKTKGTLEIGQDADITIFNIHHEACTFEDSEQGTRQGEESFLPLASIVAGKLITTQHGEQTNVFNS</sequence>
<evidence type="ECO:0000256" key="1">
    <source>
        <dbReference type="PIRSR" id="PIRSR039004-1"/>
    </source>
</evidence>
<accession>A0A1B9NV52</accession>
<dbReference type="PANTHER" id="PTHR42717">
    <property type="entry name" value="DIHYDROOROTASE-RELATED"/>
    <property type="match status" value="1"/>
</dbReference>
<dbReference type="STRING" id="688.A6E04_17080"/>
<dbReference type="GO" id="GO:0016810">
    <property type="term" value="F:hydrolase activity, acting on carbon-nitrogen (but not peptide) bonds"/>
    <property type="evidence" value="ECO:0007669"/>
    <property type="project" value="InterPro"/>
</dbReference>
<feature type="binding site" evidence="1">
    <location>
        <position position="268"/>
    </location>
    <ligand>
        <name>Zn(2+)</name>
        <dbReference type="ChEBI" id="CHEBI:29105"/>
        <label>1</label>
    </ligand>
</feature>
<gene>
    <name evidence="5" type="ORF">A6E04_17080</name>
</gene>
<dbReference type="AlphaFoldDB" id="A0A1B9NV52"/>
<dbReference type="InterPro" id="IPR011059">
    <property type="entry name" value="Metal-dep_hydrolase_composite"/>
</dbReference>
<dbReference type="GO" id="GO:0046872">
    <property type="term" value="F:metal ion binding"/>
    <property type="evidence" value="ECO:0007669"/>
    <property type="project" value="UniProtKB-KW"/>
</dbReference>
<evidence type="ECO:0000259" key="4">
    <source>
        <dbReference type="Pfam" id="PF01979"/>
    </source>
</evidence>
<feature type="binding site" evidence="1">
    <location>
        <position position="59"/>
    </location>
    <ligand>
        <name>Zn(2+)</name>
        <dbReference type="ChEBI" id="CHEBI:29105"/>
        <label>1</label>
    </ligand>
</feature>
<dbReference type="InterPro" id="IPR032466">
    <property type="entry name" value="Metal_Hydrolase"/>
</dbReference>
<comment type="caution">
    <text evidence="5">The sequence shown here is derived from an EMBL/GenBank/DDBJ whole genome shotgun (WGS) entry which is preliminary data.</text>
</comment>
<name>A0A1B9NV52_ALILO</name>
<evidence type="ECO:0000256" key="2">
    <source>
        <dbReference type="PIRSR" id="PIRSR039004-2"/>
    </source>
</evidence>
<dbReference type="Gene3D" id="3.20.20.140">
    <property type="entry name" value="Metal-dependent hydrolases"/>
    <property type="match status" value="1"/>
</dbReference>
<dbReference type="EMBL" id="MAJU01000025">
    <property type="protein sequence ID" value="OCH18390.1"/>
    <property type="molecule type" value="Genomic_DNA"/>
</dbReference>
<evidence type="ECO:0000313" key="5">
    <source>
        <dbReference type="EMBL" id="OCH18390.1"/>
    </source>
</evidence>
<dbReference type="OrthoDB" id="9766983at2"/>
<evidence type="ECO:0000313" key="6">
    <source>
        <dbReference type="Proteomes" id="UP000093523"/>
    </source>
</evidence>
<feature type="binding site" description="via carbamate group" evidence="1">
    <location>
        <position position="151"/>
    </location>
    <ligand>
        <name>Zn(2+)</name>
        <dbReference type="ChEBI" id="CHEBI:29105"/>
        <label>2</label>
    </ligand>
</feature>
<dbReference type="GO" id="GO:0019213">
    <property type="term" value="F:deacetylase activity"/>
    <property type="evidence" value="ECO:0007669"/>
    <property type="project" value="InterPro"/>
</dbReference>
<dbReference type="PIRSF" id="PIRSF039004">
    <property type="entry name" value="ADE_EF_0837"/>
    <property type="match status" value="1"/>
</dbReference>
<feature type="binding site" description="via carbamate group" evidence="1">
    <location>
        <position position="151"/>
    </location>
    <ligand>
        <name>Zn(2+)</name>
        <dbReference type="ChEBI" id="CHEBI:29105"/>
        <label>1</label>
    </ligand>
</feature>
<keyword evidence="1" id="KW-0479">Metal-binding</keyword>
<feature type="binding site" evidence="1">
    <location>
        <position position="185"/>
    </location>
    <ligand>
        <name>Zn(2+)</name>
        <dbReference type="ChEBI" id="CHEBI:29105"/>
        <label>2</label>
    </ligand>
</feature>
<dbReference type="InterPro" id="IPR020043">
    <property type="entry name" value="Deacetylase_Atu3266-like"/>
</dbReference>
<dbReference type="NCBIfam" id="TIGR03583">
    <property type="entry name" value="EF_0837"/>
    <property type="match status" value="1"/>
</dbReference>
<dbReference type="Pfam" id="PF01979">
    <property type="entry name" value="Amidohydro_1"/>
    <property type="match status" value="1"/>
</dbReference>
<dbReference type="SUPFAM" id="SSF51556">
    <property type="entry name" value="Metallo-dependent hydrolases"/>
    <property type="match status" value="1"/>
</dbReference>
<organism evidence="5 6">
    <name type="scientific">Aliivibrio logei</name>
    <name type="common">Vibrio logei</name>
    <dbReference type="NCBI Taxonomy" id="688"/>
    <lineage>
        <taxon>Bacteria</taxon>
        <taxon>Pseudomonadati</taxon>
        <taxon>Pseudomonadota</taxon>
        <taxon>Gammaproteobacteria</taxon>
        <taxon>Vibrionales</taxon>
        <taxon>Vibrionaceae</taxon>
        <taxon>Aliivibrio</taxon>
    </lineage>
</organism>
<protein>
    <submittedName>
        <fullName evidence="5">Dihydroorotase</fullName>
    </submittedName>
</protein>
<dbReference type="RefSeq" id="WP_065611954.1">
    <property type="nucleotide sequence ID" value="NZ_CAWMPN010000025.1"/>
</dbReference>
<dbReference type="InterPro" id="IPR006680">
    <property type="entry name" value="Amidohydro-rel"/>
</dbReference>